<evidence type="ECO:0000313" key="2">
    <source>
        <dbReference type="Proteomes" id="UP000031843"/>
    </source>
</evidence>
<keyword evidence="2" id="KW-1185">Reference proteome</keyword>
<name>A0A0C4YLX4_9BURK</name>
<dbReference type="KEGG" id="cbw:RR42_m4244"/>
<dbReference type="STRING" id="68895.RR42_m4244"/>
<sequence length="53" mass="5848">MDMALLLALVVIGYGLVMAGRLALPARIATRSAQAVNGVRRNRHNRLHWLDVP</sequence>
<accession>A0A0C4YLX4</accession>
<dbReference type="EMBL" id="CP010536">
    <property type="protein sequence ID" value="AJG21591.1"/>
    <property type="molecule type" value="Genomic_DNA"/>
</dbReference>
<dbReference type="AlphaFoldDB" id="A0A0C4YLX4"/>
<reference evidence="1 2" key="1">
    <citation type="journal article" date="2015" name="Genome Announc.">
        <title>Complete Genome Sequence of Cupriavidus basilensis 4G11, Isolated from the Oak Ridge Field Research Center Site.</title>
        <authorList>
            <person name="Ray J."/>
            <person name="Waters R.J."/>
            <person name="Skerker J.M."/>
            <person name="Kuehl J.V."/>
            <person name="Price M.N."/>
            <person name="Huang J."/>
            <person name="Chakraborty R."/>
            <person name="Arkin A.P."/>
            <person name="Deutschbauer A."/>
        </authorList>
    </citation>
    <scope>NUCLEOTIDE SEQUENCE [LARGE SCALE GENOMIC DNA]</scope>
    <source>
        <strain evidence="1">4G11</strain>
    </source>
</reference>
<proteinExistence type="predicted"/>
<evidence type="ECO:0000313" key="1">
    <source>
        <dbReference type="EMBL" id="AJG21591.1"/>
    </source>
</evidence>
<protein>
    <submittedName>
        <fullName evidence="1">Uncharacterized protein</fullName>
    </submittedName>
</protein>
<gene>
    <name evidence="1" type="ORF">RR42_m4244</name>
</gene>
<dbReference type="Proteomes" id="UP000031843">
    <property type="component" value="Chromosome main"/>
</dbReference>
<organism evidence="1 2">
    <name type="scientific">Cupriavidus basilensis</name>
    <dbReference type="NCBI Taxonomy" id="68895"/>
    <lineage>
        <taxon>Bacteria</taxon>
        <taxon>Pseudomonadati</taxon>
        <taxon>Pseudomonadota</taxon>
        <taxon>Betaproteobacteria</taxon>
        <taxon>Burkholderiales</taxon>
        <taxon>Burkholderiaceae</taxon>
        <taxon>Cupriavidus</taxon>
    </lineage>
</organism>